<dbReference type="Proteomes" id="UP001141253">
    <property type="component" value="Chromosome 16"/>
</dbReference>
<reference evidence="1" key="2">
    <citation type="journal article" date="2023" name="Int. J. Mol. Sci.">
        <title>De Novo Assembly and Annotation of 11 Diverse Shrub Willow (Salix) Genomes Reveals Novel Gene Organization in Sex-Linked Regions.</title>
        <authorList>
            <person name="Hyden B."/>
            <person name="Feng K."/>
            <person name="Yates T.B."/>
            <person name="Jawdy S."/>
            <person name="Cereghino C."/>
            <person name="Smart L.B."/>
            <person name="Muchero W."/>
        </authorList>
    </citation>
    <scope>NUCLEOTIDE SEQUENCE</scope>
    <source>
        <tissue evidence="1">Shoot tip</tissue>
    </source>
</reference>
<comment type="caution">
    <text evidence="1">The sequence shown here is derived from an EMBL/GenBank/DDBJ whole genome shotgun (WGS) entry which is preliminary data.</text>
</comment>
<dbReference type="EMBL" id="JAPFFI010000027">
    <property type="protein sequence ID" value="KAJ6303488.1"/>
    <property type="molecule type" value="Genomic_DNA"/>
</dbReference>
<gene>
    <name evidence="1" type="ORF">OIU77_017379</name>
</gene>
<organism evidence="1 2">
    <name type="scientific">Salix suchowensis</name>
    <dbReference type="NCBI Taxonomy" id="1278906"/>
    <lineage>
        <taxon>Eukaryota</taxon>
        <taxon>Viridiplantae</taxon>
        <taxon>Streptophyta</taxon>
        <taxon>Embryophyta</taxon>
        <taxon>Tracheophyta</taxon>
        <taxon>Spermatophyta</taxon>
        <taxon>Magnoliopsida</taxon>
        <taxon>eudicotyledons</taxon>
        <taxon>Gunneridae</taxon>
        <taxon>Pentapetalae</taxon>
        <taxon>rosids</taxon>
        <taxon>fabids</taxon>
        <taxon>Malpighiales</taxon>
        <taxon>Salicaceae</taxon>
        <taxon>Saliceae</taxon>
        <taxon>Salix</taxon>
    </lineage>
</organism>
<evidence type="ECO:0000313" key="2">
    <source>
        <dbReference type="Proteomes" id="UP001141253"/>
    </source>
</evidence>
<keyword evidence="2" id="KW-1185">Reference proteome</keyword>
<sequence length="117" mass="13406">MMKPPREECVNRSDHSENGCYGPCSKTMGLSKHSFPIAFLSQVSFFLLLRILLTDKLLSLTIEVDGFLDVQILSPAFQRFAVRSSRRIDDISNMAAKKKQELAEQVYKNFESFKNQQ</sequence>
<proteinExistence type="predicted"/>
<accession>A0ABQ8ZNV4</accession>
<protein>
    <submittedName>
        <fullName evidence="1">Uncharacterized protein</fullName>
    </submittedName>
</protein>
<evidence type="ECO:0000313" key="1">
    <source>
        <dbReference type="EMBL" id="KAJ6303488.1"/>
    </source>
</evidence>
<reference evidence="1" key="1">
    <citation type="submission" date="2022-10" db="EMBL/GenBank/DDBJ databases">
        <authorList>
            <person name="Hyden B.L."/>
            <person name="Feng K."/>
            <person name="Yates T."/>
            <person name="Jawdy S."/>
            <person name="Smart L.B."/>
            <person name="Muchero W."/>
        </authorList>
    </citation>
    <scope>NUCLEOTIDE SEQUENCE</scope>
    <source>
        <tissue evidence="1">Shoot tip</tissue>
    </source>
</reference>
<name>A0ABQ8ZNV4_9ROSI</name>